<dbReference type="SUPFAM" id="SSF50447">
    <property type="entry name" value="Translation proteins"/>
    <property type="match status" value="1"/>
</dbReference>
<comment type="similarity">
    <text evidence="2">Belongs to the TRAFAC class translation factor GTPase superfamily. Classic translation factor GTPase family. EF-Tu/EF-1A subfamily.</text>
</comment>
<evidence type="ECO:0000256" key="3">
    <source>
        <dbReference type="ARBA" id="ARBA00021392"/>
    </source>
</evidence>
<evidence type="ECO:0000313" key="7">
    <source>
        <dbReference type="EMBL" id="CAE0634632.1"/>
    </source>
</evidence>
<dbReference type="AlphaFoldDB" id="A0A6V2X5T2"/>
<dbReference type="PANTHER" id="PTHR43721">
    <property type="entry name" value="ELONGATION FACTOR TU-RELATED"/>
    <property type="match status" value="1"/>
</dbReference>
<dbReference type="Pfam" id="PF00009">
    <property type="entry name" value="GTP_EFTU"/>
    <property type="match status" value="1"/>
</dbReference>
<keyword evidence="4" id="KW-0547">Nucleotide-binding</keyword>
<gene>
    <name evidence="7" type="ORF">HAKA00212_LOCUS13372</name>
</gene>
<comment type="subcellular location">
    <subcellularLocation>
        <location evidence="1">Plastid</location>
        <location evidence="1">Chloroplast</location>
    </subcellularLocation>
</comment>
<dbReference type="EMBL" id="HBIU01029017">
    <property type="protein sequence ID" value="CAE0634632.1"/>
    <property type="molecule type" value="Transcribed_RNA"/>
</dbReference>
<dbReference type="SUPFAM" id="SSF50465">
    <property type="entry name" value="EF-Tu/eEF-1alpha/eIF2-gamma C-terminal domain"/>
    <property type="match status" value="1"/>
</dbReference>
<evidence type="ECO:0000256" key="5">
    <source>
        <dbReference type="ARBA" id="ARBA00023134"/>
    </source>
</evidence>
<dbReference type="InterPro" id="IPR000795">
    <property type="entry name" value="T_Tr_GTP-bd_dom"/>
</dbReference>
<evidence type="ECO:0000256" key="4">
    <source>
        <dbReference type="ARBA" id="ARBA00022741"/>
    </source>
</evidence>
<dbReference type="GO" id="GO:0005525">
    <property type="term" value="F:GTP binding"/>
    <property type="evidence" value="ECO:0007669"/>
    <property type="project" value="UniProtKB-KW"/>
</dbReference>
<dbReference type="FunFam" id="3.40.50.300:FF:000091">
    <property type="entry name" value="Probable GTP-binding protein 1"/>
    <property type="match status" value="1"/>
</dbReference>
<dbReference type="GO" id="GO:0009507">
    <property type="term" value="C:chloroplast"/>
    <property type="evidence" value="ECO:0007669"/>
    <property type="project" value="UniProtKB-SubCell"/>
</dbReference>
<evidence type="ECO:0000256" key="2">
    <source>
        <dbReference type="ARBA" id="ARBA00007249"/>
    </source>
</evidence>
<dbReference type="InterPro" id="IPR009001">
    <property type="entry name" value="Transl_elong_EF1A/Init_IF2_C"/>
</dbReference>
<evidence type="ECO:0000256" key="1">
    <source>
        <dbReference type="ARBA" id="ARBA00004229"/>
    </source>
</evidence>
<dbReference type="GO" id="GO:0003746">
    <property type="term" value="F:translation elongation factor activity"/>
    <property type="evidence" value="ECO:0007669"/>
    <property type="project" value="TreeGrafter"/>
</dbReference>
<reference evidence="7" key="1">
    <citation type="submission" date="2021-01" db="EMBL/GenBank/DDBJ databases">
        <authorList>
            <person name="Corre E."/>
            <person name="Pelletier E."/>
            <person name="Niang G."/>
            <person name="Scheremetjew M."/>
            <person name="Finn R."/>
            <person name="Kale V."/>
            <person name="Holt S."/>
            <person name="Cochrane G."/>
            <person name="Meng A."/>
            <person name="Brown T."/>
            <person name="Cohen L."/>
        </authorList>
    </citation>
    <scope>NUCLEOTIDE SEQUENCE</scope>
    <source>
        <strain evidence="7">CCMP3107</strain>
    </source>
</reference>
<name>A0A6V2X5T2_HETAK</name>
<dbReference type="CDD" id="cd03708">
    <property type="entry name" value="GTPBP_III"/>
    <property type="match status" value="1"/>
</dbReference>
<protein>
    <recommendedName>
        <fullName evidence="3">Elongation factor Tu, chloroplastic</fullName>
    </recommendedName>
</protein>
<dbReference type="PROSITE" id="PS51722">
    <property type="entry name" value="G_TR_2"/>
    <property type="match status" value="1"/>
</dbReference>
<keyword evidence="5" id="KW-0342">GTP-binding</keyword>
<dbReference type="Gene3D" id="3.40.50.300">
    <property type="entry name" value="P-loop containing nucleotide triphosphate hydrolases"/>
    <property type="match status" value="1"/>
</dbReference>
<dbReference type="InterPro" id="IPR009000">
    <property type="entry name" value="Transl_B-barrel_sf"/>
</dbReference>
<organism evidence="7">
    <name type="scientific">Heterosigma akashiwo</name>
    <name type="common">Chromophytic alga</name>
    <name type="synonym">Heterosigma carterae</name>
    <dbReference type="NCBI Taxonomy" id="2829"/>
    <lineage>
        <taxon>Eukaryota</taxon>
        <taxon>Sar</taxon>
        <taxon>Stramenopiles</taxon>
        <taxon>Ochrophyta</taxon>
        <taxon>Raphidophyceae</taxon>
        <taxon>Chattonellales</taxon>
        <taxon>Chattonellaceae</taxon>
        <taxon>Heterosigma</taxon>
    </lineage>
</organism>
<dbReference type="InterPro" id="IPR050055">
    <property type="entry name" value="EF-Tu_GTPase"/>
</dbReference>
<proteinExistence type="inferred from homology"/>
<accession>A0A6V2X5T2</accession>
<dbReference type="GO" id="GO:0003924">
    <property type="term" value="F:GTPase activity"/>
    <property type="evidence" value="ECO:0007669"/>
    <property type="project" value="InterPro"/>
</dbReference>
<dbReference type="InterPro" id="IPR027417">
    <property type="entry name" value="P-loop_NTPase"/>
</dbReference>
<dbReference type="Gene3D" id="2.40.30.10">
    <property type="entry name" value="Translation factors"/>
    <property type="match status" value="2"/>
</dbReference>
<sequence length="484" mass="52854">MAALLGDIGGEIGQVGGLSSEAWGSLEGLDIRDDEENLSDDEHKLEVPDVQEMDDDVRVAMIGNVDSGKSTLIGVLTNCTLDDGRGAARSSVLKHRHEQENGRTSAVSVEVMGYNEKNEQVVPTERQALKRWAEVVRNSERSLTLIDLCGHERYLKTTVFGLTGMLPDFTVVVVGGNMGVQLMTREHISIAAALAIPMAVAVTKVDIAPVPVLKQTRQTLAKFLRKHGKLPYPVRDADQAAAAADSICSDRVTPVFAISNVTGQGLDLLRLFLSKLRRNKCKALDPELVDESLMPRVHFPIDGVYEVRGVGLVVGGTLLRGGVREGQTLQVGPDRTGAFVPVTVRTIEVKRQSVPEAKEGMSATFAIRSLNKKVTLRRTFFRKGMVAIDGGDTPRAVRSFEASVVILHHSTTVSHGYQPVIHAGVIRQAAAMDQIFAEEALRTGQRAEVRFRFLYFAEYLLPGATFLFREGRAKGLGKVTRVFF</sequence>
<feature type="domain" description="Tr-type G" evidence="6">
    <location>
        <begin position="54"/>
        <end position="280"/>
    </location>
</feature>
<dbReference type="PANTHER" id="PTHR43721:SF9">
    <property type="entry name" value="GTP-BINDING PROTEIN 1"/>
    <property type="match status" value="1"/>
</dbReference>
<evidence type="ECO:0000259" key="6">
    <source>
        <dbReference type="PROSITE" id="PS51722"/>
    </source>
</evidence>
<dbReference type="SUPFAM" id="SSF52540">
    <property type="entry name" value="P-loop containing nucleoside triphosphate hydrolases"/>
    <property type="match status" value="1"/>
</dbReference>